<keyword evidence="1" id="KW-0732">Signal</keyword>
<feature type="chain" id="PRO_5021307625" description="Fimbrial protein" evidence="1">
    <location>
        <begin position="19"/>
        <end position="282"/>
    </location>
</feature>
<dbReference type="RefSeq" id="WP_141270381.1">
    <property type="nucleotide sequence ID" value="NZ_BJLH01000005.1"/>
</dbReference>
<dbReference type="EMBL" id="BJLH01000005">
    <property type="protein sequence ID" value="GEA60034.1"/>
    <property type="molecule type" value="Genomic_DNA"/>
</dbReference>
<evidence type="ECO:0000256" key="1">
    <source>
        <dbReference type="SAM" id="SignalP"/>
    </source>
</evidence>
<dbReference type="AlphaFoldDB" id="A0A4Y3IML7"/>
<proteinExistence type="predicted"/>
<protein>
    <recommendedName>
        <fullName evidence="4">Fimbrial protein</fullName>
    </recommendedName>
</protein>
<keyword evidence="3" id="KW-1185">Reference proteome</keyword>
<name>A0A4Y3IML7_9VIBR</name>
<accession>A0A4Y3IML7</accession>
<gene>
    <name evidence="2" type="ORF">VCO01S_12270</name>
</gene>
<dbReference type="Proteomes" id="UP000318242">
    <property type="component" value="Unassembled WGS sequence"/>
</dbReference>
<evidence type="ECO:0000313" key="2">
    <source>
        <dbReference type="EMBL" id="GEA60034.1"/>
    </source>
</evidence>
<comment type="caution">
    <text evidence="2">The sequence shown here is derived from an EMBL/GenBank/DDBJ whole genome shotgun (WGS) entry which is preliminary data.</text>
</comment>
<feature type="signal peptide" evidence="1">
    <location>
        <begin position="1"/>
        <end position="18"/>
    </location>
</feature>
<reference evidence="2 3" key="1">
    <citation type="submission" date="2019-06" db="EMBL/GenBank/DDBJ databases">
        <title>Whole genome shotgun sequence of Vibrio comitans NBRC 102076.</title>
        <authorList>
            <person name="Hosoyama A."/>
            <person name="Uohara A."/>
            <person name="Ohji S."/>
            <person name="Ichikawa N."/>
        </authorList>
    </citation>
    <scope>NUCLEOTIDE SEQUENCE [LARGE SCALE GENOMIC DNA]</scope>
    <source>
        <strain evidence="2 3">NBRC 102076</strain>
    </source>
</reference>
<dbReference type="OrthoDB" id="5905248at2"/>
<evidence type="ECO:0008006" key="4">
    <source>
        <dbReference type="Google" id="ProtNLM"/>
    </source>
</evidence>
<organism evidence="2 3">
    <name type="scientific">Vibrio comitans NBRC 102076</name>
    <dbReference type="NCBI Taxonomy" id="1219078"/>
    <lineage>
        <taxon>Bacteria</taxon>
        <taxon>Pseudomonadati</taxon>
        <taxon>Pseudomonadota</taxon>
        <taxon>Gammaproteobacteria</taxon>
        <taxon>Vibrionales</taxon>
        <taxon>Vibrionaceae</taxon>
        <taxon>Vibrio</taxon>
    </lineage>
</organism>
<evidence type="ECO:0000313" key="3">
    <source>
        <dbReference type="Proteomes" id="UP000318242"/>
    </source>
</evidence>
<sequence length="282" mass="31145">MRTVIFIILMTCCSMSIAQTCEGGWSVSSSSNHSIRHSKDYSAWLLLSVNLDKELRSCIESVFIAPSSGSRIQFRSGSVMLLAEVIDSQYKRARAKTTLGYQFSYSAMPKMQFWVKVPNADYADPGSYNSNVEITLQGKSYQVTKTVPINFKVDSKVSLDILTAGYANISGSGTNFTVDFGELKKGVSRTIMVSLLSNAQVTMDLKMEHGHFQSTTSTQDIVPYSLTVNGRAVSGKKVNNLMVKQSMGKARVNVPVRVEVLDTDHAYAGKYQERLTIQVNAR</sequence>